<proteinExistence type="predicted"/>
<evidence type="ECO:0000256" key="1">
    <source>
        <dbReference type="SAM" id="MobiDB-lite"/>
    </source>
</evidence>
<dbReference type="Gramene" id="TVU13744">
    <property type="protein sequence ID" value="TVU13744"/>
    <property type="gene ID" value="EJB05_37170"/>
</dbReference>
<accession>A0A5J9TQX9</accession>
<gene>
    <name evidence="2" type="ORF">EJB05_37170</name>
</gene>
<feature type="region of interest" description="Disordered" evidence="1">
    <location>
        <begin position="1"/>
        <end position="39"/>
    </location>
</feature>
<feature type="compositionally biased region" description="Polar residues" evidence="1">
    <location>
        <begin position="92"/>
        <end position="115"/>
    </location>
</feature>
<feature type="compositionally biased region" description="Basic residues" evidence="1">
    <location>
        <begin position="1"/>
        <end position="13"/>
    </location>
</feature>
<comment type="caution">
    <text evidence="2">The sequence shown here is derived from an EMBL/GenBank/DDBJ whole genome shotgun (WGS) entry which is preliminary data.</text>
</comment>
<keyword evidence="3" id="KW-1185">Reference proteome</keyword>
<evidence type="ECO:0000313" key="3">
    <source>
        <dbReference type="Proteomes" id="UP000324897"/>
    </source>
</evidence>
<name>A0A5J9TQX9_9POAL</name>
<dbReference type="EMBL" id="RWGY01000031">
    <property type="protein sequence ID" value="TVU13744.1"/>
    <property type="molecule type" value="Genomic_DNA"/>
</dbReference>
<feature type="non-terminal residue" evidence="2">
    <location>
        <position position="1"/>
    </location>
</feature>
<sequence>AALRREHARRAAGRRGESARRASGGRGAHRAAAARGKRASAEALRAGAARCERAGASRGVQAVRQICKMSKRTLLTYFSTSSSANRGSTSTPNTDGSTNAQALTGNTSENRVIQSEQKRAKVEFRFSDIVGDPGNGKPIEHYAVEIRDQAIVTHED</sequence>
<organism evidence="2 3">
    <name type="scientific">Eragrostis curvula</name>
    <name type="common">weeping love grass</name>
    <dbReference type="NCBI Taxonomy" id="38414"/>
    <lineage>
        <taxon>Eukaryota</taxon>
        <taxon>Viridiplantae</taxon>
        <taxon>Streptophyta</taxon>
        <taxon>Embryophyta</taxon>
        <taxon>Tracheophyta</taxon>
        <taxon>Spermatophyta</taxon>
        <taxon>Magnoliopsida</taxon>
        <taxon>Liliopsida</taxon>
        <taxon>Poales</taxon>
        <taxon>Poaceae</taxon>
        <taxon>PACMAD clade</taxon>
        <taxon>Chloridoideae</taxon>
        <taxon>Eragrostideae</taxon>
        <taxon>Eragrostidinae</taxon>
        <taxon>Eragrostis</taxon>
    </lineage>
</organism>
<feature type="region of interest" description="Disordered" evidence="1">
    <location>
        <begin position="79"/>
        <end position="116"/>
    </location>
</feature>
<dbReference type="AlphaFoldDB" id="A0A5J9TQX9"/>
<reference evidence="2 3" key="1">
    <citation type="journal article" date="2019" name="Sci. Rep.">
        <title>A high-quality genome of Eragrostis curvula grass provides insights into Poaceae evolution and supports new strategies to enhance forage quality.</title>
        <authorList>
            <person name="Carballo J."/>
            <person name="Santos B.A.C.M."/>
            <person name="Zappacosta D."/>
            <person name="Garbus I."/>
            <person name="Selva J.P."/>
            <person name="Gallo C.A."/>
            <person name="Diaz A."/>
            <person name="Albertini E."/>
            <person name="Caccamo M."/>
            <person name="Echenique V."/>
        </authorList>
    </citation>
    <scope>NUCLEOTIDE SEQUENCE [LARGE SCALE GENOMIC DNA]</scope>
    <source>
        <strain evidence="3">cv. Victoria</strain>
        <tissue evidence="2">Leaf</tissue>
    </source>
</reference>
<evidence type="ECO:0000313" key="2">
    <source>
        <dbReference type="EMBL" id="TVU13744.1"/>
    </source>
</evidence>
<feature type="compositionally biased region" description="Low complexity" evidence="1">
    <location>
        <begin position="79"/>
        <end position="91"/>
    </location>
</feature>
<protein>
    <submittedName>
        <fullName evidence="2">Uncharacterized protein</fullName>
    </submittedName>
</protein>
<dbReference type="Proteomes" id="UP000324897">
    <property type="component" value="Unassembled WGS sequence"/>
</dbReference>